<organism evidence="2 3">
    <name type="scientific">Oryza meyeriana var. granulata</name>
    <dbReference type="NCBI Taxonomy" id="110450"/>
    <lineage>
        <taxon>Eukaryota</taxon>
        <taxon>Viridiplantae</taxon>
        <taxon>Streptophyta</taxon>
        <taxon>Embryophyta</taxon>
        <taxon>Tracheophyta</taxon>
        <taxon>Spermatophyta</taxon>
        <taxon>Magnoliopsida</taxon>
        <taxon>Liliopsida</taxon>
        <taxon>Poales</taxon>
        <taxon>Poaceae</taxon>
        <taxon>BOP clade</taxon>
        <taxon>Oryzoideae</taxon>
        <taxon>Oryzeae</taxon>
        <taxon>Oryzinae</taxon>
        <taxon>Oryza</taxon>
        <taxon>Oryza meyeriana</taxon>
    </lineage>
</organism>
<dbReference type="EMBL" id="SPHZ02000002">
    <property type="protein sequence ID" value="KAF0929547.1"/>
    <property type="molecule type" value="Genomic_DNA"/>
</dbReference>
<proteinExistence type="predicted"/>
<dbReference type="AlphaFoldDB" id="A0A6G1EY29"/>
<evidence type="ECO:0008006" key="4">
    <source>
        <dbReference type="Google" id="ProtNLM"/>
    </source>
</evidence>
<evidence type="ECO:0000256" key="1">
    <source>
        <dbReference type="SAM" id="MobiDB-lite"/>
    </source>
</evidence>
<evidence type="ECO:0000313" key="2">
    <source>
        <dbReference type="EMBL" id="KAF0929547.1"/>
    </source>
</evidence>
<feature type="compositionally biased region" description="Basic and acidic residues" evidence="1">
    <location>
        <begin position="72"/>
        <end position="87"/>
    </location>
</feature>
<dbReference type="OrthoDB" id="693261at2759"/>
<feature type="compositionally biased region" description="Basic and acidic residues" evidence="1">
    <location>
        <begin position="52"/>
        <end position="62"/>
    </location>
</feature>
<accession>A0A6G1EY29</accession>
<reference evidence="2 3" key="1">
    <citation type="submission" date="2019-11" db="EMBL/GenBank/DDBJ databases">
        <title>Whole genome sequence of Oryza granulata.</title>
        <authorList>
            <person name="Li W."/>
        </authorList>
    </citation>
    <scope>NUCLEOTIDE SEQUENCE [LARGE SCALE GENOMIC DNA]</scope>
    <source>
        <strain evidence="3">cv. Menghai</strain>
        <tissue evidence="2">Leaf</tissue>
    </source>
</reference>
<dbReference type="Proteomes" id="UP000479710">
    <property type="component" value="Unassembled WGS sequence"/>
</dbReference>
<keyword evidence="3" id="KW-1185">Reference proteome</keyword>
<feature type="region of interest" description="Disordered" evidence="1">
    <location>
        <begin position="52"/>
        <end position="101"/>
    </location>
</feature>
<gene>
    <name evidence="2" type="ORF">E2562_021773</name>
</gene>
<dbReference type="PANTHER" id="PTHR33170:SF40">
    <property type="entry name" value="OS04G0557100 PROTEIN"/>
    <property type="match status" value="1"/>
</dbReference>
<dbReference type="PANTHER" id="PTHR33170">
    <property type="entry name" value="DUF4283 DOMAIN-CONTAINING PROTEIN-RELATED"/>
    <property type="match status" value="1"/>
</dbReference>
<protein>
    <recommendedName>
        <fullName evidence="4">DUF4283 domain-containing protein</fullName>
    </recommendedName>
</protein>
<evidence type="ECO:0000313" key="3">
    <source>
        <dbReference type="Proteomes" id="UP000479710"/>
    </source>
</evidence>
<comment type="caution">
    <text evidence="2">The sequence shown here is derived from an EMBL/GenBank/DDBJ whole genome shotgun (WGS) entry which is preliminary data.</text>
</comment>
<name>A0A6G1EY29_9ORYZ</name>
<sequence length="226" mass="25092">MKTTRQSNYGRIFVAFLNPKLIPKSLDVVIGDHYFELNFEVDKMGFDENGNEVKMELGKGDGDDNGEEEQDDERRDGRGSKRAKNDDMAVDGKGNGALQENKYGTFNGSQEQMEVLENNISVMAEGLLDVVVGRTVVESYDKVRNEIEQPEVEGGVNTQLIAGEDLCGDGVVELGEIPKEIKEEWVDRAARISEVVVTPTHLSARLASSGEMHSVEKAKKRKAWKN</sequence>